<feature type="compositionally biased region" description="Low complexity" evidence="1">
    <location>
        <begin position="69"/>
        <end position="86"/>
    </location>
</feature>
<feature type="non-terminal residue" evidence="2">
    <location>
        <position position="262"/>
    </location>
</feature>
<reference evidence="2 3" key="1">
    <citation type="submission" date="2024-04" db="EMBL/GenBank/DDBJ databases">
        <authorList>
            <consortium name="Genoscope - CEA"/>
            <person name="William W."/>
        </authorList>
    </citation>
    <scope>NUCLEOTIDE SEQUENCE [LARGE SCALE GENOMIC DNA]</scope>
</reference>
<feature type="compositionally biased region" description="Basic and acidic residues" evidence="1">
    <location>
        <begin position="14"/>
        <end position="29"/>
    </location>
</feature>
<feature type="region of interest" description="Disordered" evidence="1">
    <location>
        <begin position="1"/>
        <end position="173"/>
    </location>
</feature>
<name>A0AAV2HN83_LYMST</name>
<dbReference type="Proteomes" id="UP001497497">
    <property type="component" value="Unassembled WGS sequence"/>
</dbReference>
<feature type="non-terminal residue" evidence="2">
    <location>
        <position position="1"/>
    </location>
</feature>
<dbReference type="EMBL" id="CAXITT010000167">
    <property type="protein sequence ID" value="CAL1534299.1"/>
    <property type="molecule type" value="Genomic_DNA"/>
</dbReference>
<gene>
    <name evidence="2" type="ORF">GSLYS_00008259001</name>
</gene>
<organism evidence="2 3">
    <name type="scientific">Lymnaea stagnalis</name>
    <name type="common">Great pond snail</name>
    <name type="synonym">Helix stagnalis</name>
    <dbReference type="NCBI Taxonomy" id="6523"/>
    <lineage>
        <taxon>Eukaryota</taxon>
        <taxon>Metazoa</taxon>
        <taxon>Spiralia</taxon>
        <taxon>Lophotrochozoa</taxon>
        <taxon>Mollusca</taxon>
        <taxon>Gastropoda</taxon>
        <taxon>Heterobranchia</taxon>
        <taxon>Euthyneura</taxon>
        <taxon>Panpulmonata</taxon>
        <taxon>Hygrophila</taxon>
        <taxon>Lymnaeoidea</taxon>
        <taxon>Lymnaeidae</taxon>
        <taxon>Lymnaea</taxon>
    </lineage>
</organism>
<evidence type="ECO:0000256" key="1">
    <source>
        <dbReference type="SAM" id="MobiDB-lite"/>
    </source>
</evidence>
<protein>
    <submittedName>
        <fullName evidence="2">Uncharacterized protein</fullName>
    </submittedName>
</protein>
<evidence type="ECO:0000313" key="3">
    <source>
        <dbReference type="Proteomes" id="UP001497497"/>
    </source>
</evidence>
<keyword evidence="3" id="KW-1185">Reference proteome</keyword>
<evidence type="ECO:0000313" key="2">
    <source>
        <dbReference type="EMBL" id="CAL1534299.1"/>
    </source>
</evidence>
<comment type="caution">
    <text evidence="2">The sequence shown here is derived from an EMBL/GenBank/DDBJ whole genome shotgun (WGS) entry which is preliminary data.</text>
</comment>
<feature type="compositionally biased region" description="Low complexity" evidence="1">
    <location>
        <begin position="1"/>
        <end position="13"/>
    </location>
</feature>
<feature type="region of interest" description="Disordered" evidence="1">
    <location>
        <begin position="218"/>
        <end position="241"/>
    </location>
</feature>
<sequence>VSSRCSERSSSTSSDEKGTLPVPEADRGRRGSYGTCNHLFLEQATGRKSPLPQKVRKSPSPVRRALFKSVVNSSSNSSSSSSADSSSKQKAGRILSSSSPSSPPPYLSQQPADKSSPLKTSPKHQITHPYGSGLDSPTKKTISDAPPANYRGRRKFSDTGLTPVPRRLFSDGRRGSLTDERTLVSAKSKLGKLRFQGRKSSDASSVAALVKQIHNLWGDGDEEEGGDSSIEPAQSGAGLPCSLDDQALCDKRRKKFPFHISK</sequence>
<feature type="compositionally biased region" description="Polar residues" evidence="1">
    <location>
        <begin position="107"/>
        <end position="119"/>
    </location>
</feature>
<accession>A0AAV2HN83</accession>
<proteinExistence type="predicted"/>
<dbReference type="AlphaFoldDB" id="A0AAV2HN83"/>